<dbReference type="InterPro" id="IPR046655">
    <property type="entry name" value="DUF6673"/>
</dbReference>
<name>A0ABR7NDG4_9FIRM</name>
<feature type="region of interest" description="Disordered" evidence="1">
    <location>
        <begin position="104"/>
        <end position="124"/>
    </location>
</feature>
<keyword evidence="4" id="KW-1185">Reference proteome</keyword>
<dbReference type="Pfam" id="PF20378">
    <property type="entry name" value="DUF6673"/>
    <property type="match status" value="1"/>
</dbReference>
<evidence type="ECO:0000313" key="3">
    <source>
        <dbReference type="EMBL" id="MBC8574441.1"/>
    </source>
</evidence>
<gene>
    <name evidence="3" type="ORF">H8716_15420</name>
</gene>
<comment type="caution">
    <text evidence="3">The sequence shown here is derived from an EMBL/GenBank/DDBJ whole genome shotgun (WGS) entry which is preliminary data.</text>
</comment>
<organism evidence="3 4">
    <name type="scientific">Jingyaoa shaoxingensis</name>
    <dbReference type="NCBI Taxonomy" id="2763671"/>
    <lineage>
        <taxon>Bacteria</taxon>
        <taxon>Bacillati</taxon>
        <taxon>Bacillota</taxon>
        <taxon>Clostridia</taxon>
        <taxon>Lachnospirales</taxon>
        <taxon>Lachnospiraceae</taxon>
        <taxon>Jingyaoa</taxon>
    </lineage>
</organism>
<evidence type="ECO:0000259" key="2">
    <source>
        <dbReference type="Pfam" id="PF20378"/>
    </source>
</evidence>
<accession>A0ABR7NDG4</accession>
<evidence type="ECO:0000313" key="4">
    <source>
        <dbReference type="Proteomes" id="UP000657421"/>
    </source>
</evidence>
<proteinExistence type="predicted"/>
<feature type="compositionally biased region" description="Basic and acidic residues" evidence="1">
    <location>
        <begin position="115"/>
        <end position="124"/>
    </location>
</feature>
<dbReference type="EMBL" id="JACRSZ010000022">
    <property type="protein sequence ID" value="MBC8574441.1"/>
    <property type="molecule type" value="Genomic_DNA"/>
</dbReference>
<sequence length="124" mass="14267">MSLFEYGKLSVDLDFTDVDFFTKLEAANDKLQKDCMKVPPTGKTSERLLAMINAYDSFFNGVLGKEAVDKMFQGKKSGVQRIDALNKFVALEKQQGTEVTNMMTQFKPNKNRQQRRNDQFRVKK</sequence>
<feature type="domain" description="DUF6673" evidence="2">
    <location>
        <begin position="12"/>
        <end position="114"/>
    </location>
</feature>
<protein>
    <recommendedName>
        <fullName evidence="2">DUF6673 domain-containing protein</fullName>
    </recommendedName>
</protein>
<dbReference type="RefSeq" id="WP_249309902.1">
    <property type="nucleotide sequence ID" value="NZ_JACRSZ010000022.1"/>
</dbReference>
<evidence type="ECO:0000256" key="1">
    <source>
        <dbReference type="SAM" id="MobiDB-lite"/>
    </source>
</evidence>
<reference evidence="3 4" key="1">
    <citation type="submission" date="2020-08" db="EMBL/GenBank/DDBJ databases">
        <title>Genome public.</title>
        <authorList>
            <person name="Liu C."/>
            <person name="Sun Q."/>
        </authorList>
    </citation>
    <scope>NUCLEOTIDE SEQUENCE [LARGE SCALE GENOMIC DNA]</scope>
    <source>
        <strain evidence="3 4">NSJ-46</strain>
    </source>
</reference>
<dbReference type="Proteomes" id="UP000657421">
    <property type="component" value="Unassembled WGS sequence"/>
</dbReference>